<dbReference type="PANTHER" id="PTHR37937">
    <property type="entry name" value="CONJUGATIVE TRANSFER: DNA TRANSPORT"/>
    <property type="match status" value="1"/>
</dbReference>
<evidence type="ECO:0000256" key="6">
    <source>
        <dbReference type="SAM" id="MobiDB-lite"/>
    </source>
</evidence>
<dbReference type="InterPro" id="IPR051539">
    <property type="entry name" value="T4SS-coupling_protein"/>
</dbReference>
<comment type="subcellular location">
    <subcellularLocation>
        <location evidence="1">Cell membrane</location>
        <topology evidence="1">Multi-pass membrane protein</topology>
    </subcellularLocation>
</comment>
<keyword evidence="2" id="KW-1003">Cell membrane</keyword>
<dbReference type="OrthoDB" id="226701at2"/>
<dbReference type="GO" id="GO:0005886">
    <property type="term" value="C:plasma membrane"/>
    <property type="evidence" value="ECO:0007669"/>
    <property type="project" value="UniProtKB-SubCell"/>
</dbReference>
<evidence type="ECO:0000256" key="2">
    <source>
        <dbReference type="ARBA" id="ARBA00022475"/>
    </source>
</evidence>
<dbReference type="EMBL" id="OBQI01000007">
    <property type="protein sequence ID" value="SOC53087.1"/>
    <property type="molecule type" value="Genomic_DNA"/>
</dbReference>
<feature type="transmembrane region" description="Helical" evidence="7">
    <location>
        <begin position="86"/>
        <end position="109"/>
    </location>
</feature>
<reference evidence="10" key="1">
    <citation type="submission" date="2017-08" db="EMBL/GenBank/DDBJ databases">
        <authorList>
            <person name="Varghese N."/>
            <person name="Submissions S."/>
        </authorList>
    </citation>
    <scope>NUCLEOTIDE SEQUENCE [LARGE SCALE GENOMIC DNA]</scope>
    <source>
        <strain evidence="10">DSM 4725</strain>
    </source>
</reference>
<evidence type="ECO:0000256" key="7">
    <source>
        <dbReference type="SAM" id="Phobius"/>
    </source>
</evidence>
<evidence type="ECO:0000256" key="1">
    <source>
        <dbReference type="ARBA" id="ARBA00004651"/>
    </source>
</evidence>
<evidence type="ECO:0000313" key="9">
    <source>
        <dbReference type="EMBL" id="SOC53087.1"/>
    </source>
</evidence>
<dbReference type="InterPro" id="IPR027417">
    <property type="entry name" value="P-loop_NTPase"/>
</dbReference>
<dbReference type="InterPro" id="IPR032689">
    <property type="entry name" value="TraG-D_C"/>
</dbReference>
<sequence length="637" mass="65661">MTGVGARADVGPASWEVPAAAVSAWLAAAALLLPVGRGVAAVLDGGGWVWPTDGAALTASIGGLLVGDPDTGLDASQAAALPGTPAVYAVIAVLLVAFLVASGGAVWAGRRLLGTPSGMADRSQVEQVLGRSRLRRAAAVVRPDFPTSAGRGGRSPESDGVGWRLGVCAVPAGGELWVPFDRTTGIYGPQGSGKTLDLLAPALLDAPGAALVTLTKAEDLLLTLDARADGGRPVAVCDPFGSVPGVPELVWDPVAGCGDPMVAERRAKAFTAGTVAGAVTGGISDGAARFYAFEAAKVLQAYFHAAALTGGTVEHVLEWAAHPQAATAPADILRGHPQAAPLWDGLLHGAMQGDPRTAGNTATTVQQALALFFQADIRRRCTPGPGRPATEVAGLLAAGGTVYLLGRDDPYASASPLLTALAEHVLDTALQLAAGSRTGRLCPPLLACLDELPSTAPLPTLRTRMANDRALGVSYIYAAQTWRQLVLLYGEHEARALFGLTNVVIAFGGGKDGDFYRELSELIGRTRVRRSSYSYRGAGWARSTHGEDTPVLRPEEIRLLPPGRALVLAENAPPLIARLTRCLTGRRGATLLAAQAAARDRVMAARGRGTGGGERPRRPSEPTAEAAGTMPASWEVS</sequence>
<evidence type="ECO:0000256" key="5">
    <source>
        <dbReference type="ARBA" id="ARBA00023136"/>
    </source>
</evidence>
<dbReference type="RefSeq" id="WP_097197038.1">
    <property type="nucleotide sequence ID" value="NZ_OBQI01000007.1"/>
</dbReference>
<evidence type="ECO:0000256" key="4">
    <source>
        <dbReference type="ARBA" id="ARBA00022989"/>
    </source>
</evidence>
<dbReference type="Proteomes" id="UP000219435">
    <property type="component" value="Unassembled WGS sequence"/>
</dbReference>
<dbReference type="SUPFAM" id="SSF52540">
    <property type="entry name" value="P-loop containing nucleoside triphosphate hydrolases"/>
    <property type="match status" value="1"/>
</dbReference>
<feature type="transmembrane region" description="Helical" evidence="7">
    <location>
        <begin position="17"/>
        <end position="36"/>
    </location>
</feature>
<dbReference type="Pfam" id="PF12696">
    <property type="entry name" value="TraG-D_C"/>
    <property type="match status" value="1"/>
</dbReference>
<evidence type="ECO:0000259" key="8">
    <source>
        <dbReference type="Pfam" id="PF12696"/>
    </source>
</evidence>
<feature type="domain" description="TraD/TraG TraM recognition site" evidence="8">
    <location>
        <begin position="444"/>
        <end position="561"/>
    </location>
</feature>
<name>A0A285VGN9_9ACTN</name>
<proteinExistence type="predicted"/>
<feature type="transmembrane region" description="Helical" evidence="7">
    <location>
        <begin position="48"/>
        <end position="66"/>
    </location>
</feature>
<gene>
    <name evidence="9" type="ORF">SAMN05660748_4330</name>
</gene>
<evidence type="ECO:0000313" key="10">
    <source>
        <dbReference type="Proteomes" id="UP000219435"/>
    </source>
</evidence>
<protein>
    <submittedName>
        <fullName evidence="9">Type IV secretion system protein VirD4</fullName>
    </submittedName>
</protein>
<dbReference type="Gene3D" id="3.40.50.300">
    <property type="entry name" value="P-loop containing nucleotide triphosphate hydrolases"/>
    <property type="match status" value="1"/>
</dbReference>
<evidence type="ECO:0000256" key="3">
    <source>
        <dbReference type="ARBA" id="ARBA00022692"/>
    </source>
</evidence>
<dbReference type="PANTHER" id="PTHR37937:SF1">
    <property type="entry name" value="CONJUGATIVE TRANSFER: DNA TRANSPORT"/>
    <property type="match status" value="1"/>
</dbReference>
<keyword evidence="4 7" id="KW-1133">Transmembrane helix</keyword>
<keyword evidence="3 7" id="KW-0812">Transmembrane</keyword>
<keyword evidence="10" id="KW-1185">Reference proteome</keyword>
<accession>A0A285VGN9</accession>
<keyword evidence="5 7" id="KW-0472">Membrane</keyword>
<dbReference type="CDD" id="cd01127">
    <property type="entry name" value="TrwB_TraG_TraD_VirD4"/>
    <property type="match status" value="1"/>
</dbReference>
<feature type="region of interest" description="Disordered" evidence="6">
    <location>
        <begin position="606"/>
        <end position="637"/>
    </location>
</feature>
<dbReference type="AlphaFoldDB" id="A0A285VGN9"/>
<organism evidence="9 10">
    <name type="scientific">Blastococcus aggregatus</name>
    <dbReference type="NCBI Taxonomy" id="38502"/>
    <lineage>
        <taxon>Bacteria</taxon>
        <taxon>Bacillati</taxon>
        <taxon>Actinomycetota</taxon>
        <taxon>Actinomycetes</taxon>
        <taxon>Geodermatophilales</taxon>
        <taxon>Geodermatophilaceae</taxon>
        <taxon>Blastococcus</taxon>
    </lineage>
</organism>